<dbReference type="Pfam" id="PF01979">
    <property type="entry name" value="Amidohydro_1"/>
    <property type="match status" value="1"/>
</dbReference>
<protein>
    <submittedName>
        <fullName evidence="7">Dihydropyrimidinase</fullName>
        <ecNumber evidence="7">3.5.2.2</ecNumber>
    </submittedName>
</protein>
<sequence length="466" mass="51303">MSVLIRGGRVITATDDYAADVFVENGVVTQIGKSLDQQADRVIDARDRYLLPGAIDPHTHMEMPFGGTVTCDDFTSGTVSAAFGGTTTLIDFCMQARGQSLPDALATWHEKLRRSRPLIDVGFHLAVTDLEEGGNLEDLARVPDQGVTSYKLFMAYKGSIMVDDQTLFRVMQVAARTGALVLVHAENGDAVDVLIKDAVAAGHTEPIWHARTRPPELEGEATNRAIQLARIAGAPLYVVHVTCGEALDPIVRARAAGWRVTGETCTQYLFIDEGYLEKPDFEGAKYVYTPPPRPRENQELLWRALATDELSVVSTDHCPFNWQGQKTIGRHDFSQIPNGGPGIEDRLNMLHHFGVRTGRLSMNRLVQLVSTNPARTFGLYPRKGTIAVGSDADLVVFNPERKLTLSAQSHHSNVDYNLYEGTEVVGVPETVLVRGQVVVQDRRLVAEPGTGRFVRRARVPEEQPRT</sequence>
<dbReference type="Proteomes" id="UP000612893">
    <property type="component" value="Unassembled WGS sequence"/>
</dbReference>
<dbReference type="PANTHER" id="PTHR11647">
    <property type="entry name" value="HYDRANTOINASE/DIHYDROPYRIMIDINASE FAMILY MEMBER"/>
    <property type="match status" value="1"/>
</dbReference>
<dbReference type="EMBL" id="JAEKNR010000197">
    <property type="protein sequence ID" value="MBJ7600260.1"/>
    <property type="molecule type" value="Genomic_DNA"/>
</dbReference>
<dbReference type="NCBIfam" id="TIGR02033">
    <property type="entry name" value="D-hydantoinase"/>
    <property type="match status" value="1"/>
</dbReference>
<evidence type="ECO:0000256" key="5">
    <source>
        <dbReference type="PIRSR" id="PIRSR611778-50"/>
    </source>
</evidence>
<comment type="caution">
    <text evidence="7">The sequence shown here is derived from an EMBL/GenBank/DDBJ whole genome shotgun (WGS) entry which is preliminary data.</text>
</comment>
<dbReference type="GO" id="GO:0046872">
    <property type="term" value="F:metal ion binding"/>
    <property type="evidence" value="ECO:0007669"/>
    <property type="project" value="UniProtKB-KW"/>
</dbReference>
<dbReference type="GO" id="GO:0005829">
    <property type="term" value="C:cytosol"/>
    <property type="evidence" value="ECO:0007669"/>
    <property type="project" value="TreeGrafter"/>
</dbReference>
<dbReference type="InterPro" id="IPR032466">
    <property type="entry name" value="Metal_Hydrolase"/>
</dbReference>
<feature type="domain" description="Amidohydrolase-related" evidence="6">
    <location>
        <begin position="49"/>
        <end position="438"/>
    </location>
</feature>
<dbReference type="SUPFAM" id="SSF51338">
    <property type="entry name" value="Composite domain of metallo-dependent hydrolases"/>
    <property type="match status" value="2"/>
</dbReference>
<keyword evidence="3" id="KW-0479">Metal-binding</keyword>
<comment type="cofactor">
    <cofactor evidence="1">
        <name>Zn(2+)</name>
        <dbReference type="ChEBI" id="CHEBI:29105"/>
    </cofactor>
</comment>
<dbReference type="AlphaFoldDB" id="A0A934N4H1"/>
<keyword evidence="4 7" id="KW-0378">Hydrolase</keyword>
<name>A0A934N4H1_9BACT</name>
<proteinExistence type="inferred from homology"/>
<dbReference type="Gene3D" id="2.30.40.10">
    <property type="entry name" value="Urease, subunit C, domain 1"/>
    <property type="match status" value="1"/>
</dbReference>
<dbReference type="FunFam" id="3.20.20.140:FF:000076">
    <property type="entry name" value="Dihydropyrimidinase like 2"/>
    <property type="match status" value="1"/>
</dbReference>
<evidence type="ECO:0000256" key="4">
    <source>
        <dbReference type="ARBA" id="ARBA00022801"/>
    </source>
</evidence>
<dbReference type="GO" id="GO:0004157">
    <property type="term" value="F:dihydropyrimidinase activity"/>
    <property type="evidence" value="ECO:0007669"/>
    <property type="project" value="UniProtKB-EC"/>
</dbReference>
<evidence type="ECO:0000256" key="2">
    <source>
        <dbReference type="ARBA" id="ARBA00008829"/>
    </source>
</evidence>
<keyword evidence="8" id="KW-1185">Reference proteome</keyword>
<dbReference type="Gene3D" id="3.20.20.140">
    <property type="entry name" value="Metal-dependent hydrolases"/>
    <property type="match status" value="1"/>
</dbReference>
<dbReference type="InterPro" id="IPR006680">
    <property type="entry name" value="Amidohydro-rel"/>
</dbReference>
<dbReference type="InterPro" id="IPR011778">
    <property type="entry name" value="Hydantoinase/dihydroPyrase"/>
</dbReference>
<dbReference type="InterPro" id="IPR050378">
    <property type="entry name" value="Metallo-dep_Hydrolases_sf"/>
</dbReference>
<comment type="PTM">
    <text evidence="5">Carbamylation allows a single lysine to coordinate two divalent metal cations.</text>
</comment>
<accession>A0A934N4H1</accession>
<feature type="modified residue" description="N6-carboxylysine" evidence="5">
    <location>
        <position position="151"/>
    </location>
</feature>
<dbReference type="InterPro" id="IPR011059">
    <property type="entry name" value="Metal-dep_hydrolase_composite"/>
</dbReference>
<dbReference type="SUPFAM" id="SSF51556">
    <property type="entry name" value="Metallo-dependent hydrolases"/>
    <property type="match status" value="1"/>
</dbReference>
<dbReference type="EC" id="3.5.2.2" evidence="7"/>
<evidence type="ECO:0000256" key="3">
    <source>
        <dbReference type="ARBA" id="ARBA00022723"/>
    </source>
</evidence>
<evidence type="ECO:0000259" key="6">
    <source>
        <dbReference type="Pfam" id="PF01979"/>
    </source>
</evidence>
<gene>
    <name evidence="7" type="primary">hydA</name>
    <name evidence="7" type="ORF">JF922_19575</name>
</gene>
<reference evidence="7" key="1">
    <citation type="submission" date="2020-10" db="EMBL/GenBank/DDBJ databases">
        <title>Ca. Dormibacterota MAGs.</title>
        <authorList>
            <person name="Montgomery K."/>
        </authorList>
    </citation>
    <scope>NUCLEOTIDE SEQUENCE [LARGE SCALE GENOMIC DNA]</scope>
    <source>
        <strain evidence="7">SC8812_S17_10</strain>
    </source>
</reference>
<evidence type="ECO:0000313" key="8">
    <source>
        <dbReference type="Proteomes" id="UP000612893"/>
    </source>
</evidence>
<dbReference type="CDD" id="cd01314">
    <property type="entry name" value="D-HYD"/>
    <property type="match status" value="1"/>
</dbReference>
<dbReference type="RefSeq" id="WP_338204021.1">
    <property type="nucleotide sequence ID" value="NZ_JAEKNR010000197.1"/>
</dbReference>
<evidence type="ECO:0000256" key="1">
    <source>
        <dbReference type="ARBA" id="ARBA00001947"/>
    </source>
</evidence>
<dbReference type="PANTHER" id="PTHR11647:SF1">
    <property type="entry name" value="COLLAPSIN RESPONSE MEDIATOR PROTEIN"/>
    <property type="match status" value="1"/>
</dbReference>
<evidence type="ECO:0000313" key="7">
    <source>
        <dbReference type="EMBL" id="MBJ7600260.1"/>
    </source>
</evidence>
<organism evidence="7 8">
    <name type="scientific">Candidatus Nephthysia bennettiae</name>
    <dbReference type="NCBI Taxonomy" id="3127016"/>
    <lineage>
        <taxon>Bacteria</taxon>
        <taxon>Bacillati</taxon>
        <taxon>Candidatus Dormiibacterota</taxon>
        <taxon>Candidatus Dormibacteria</taxon>
        <taxon>Candidatus Dormibacterales</taxon>
        <taxon>Candidatus Dormibacteraceae</taxon>
        <taxon>Candidatus Nephthysia</taxon>
    </lineage>
</organism>
<comment type="similarity">
    <text evidence="2">Belongs to the metallo-dependent hydrolases superfamily. Hydantoinase/dihydropyrimidinase family.</text>
</comment>